<dbReference type="Proteomes" id="UP000829398">
    <property type="component" value="Chromosome 2"/>
</dbReference>
<dbReference type="EMBL" id="CM039171">
    <property type="protein sequence ID" value="KAH9793468.1"/>
    <property type="molecule type" value="Genomic_DNA"/>
</dbReference>
<sequence>MKVVLTSTCVVILLCGSAFGTRIELFQAEGRNGMAASPTDGLCETMVKPQDYACEEHQVMTKDGYIISVQRIPVGRSGGAPGDRPPVLLQHGLLGDGSSWVLLPPDQALAFVLADNEFDIFTWFSLVYWNWSWDELVSDELPAMFQYVYNETGQKRHYVGHSQVSYWLDLAKFDPLGAPAITLIAEICVKQGIDCRDLMSAFSVIKEGTVAMYDYKDENENKKHYGQPTPPVYNMTSIPKDFPLFLCHGGADSLSDVKDVKLLINSLKNHVRDRLELHFIDKYAHVDFILGVNAKKVVYDPLIAFFKLQ</sequence>
<evidence type="ECO:0000313" key="1">
    <source>
        <dbReference type="EMBL" id="KAH9793468.1"/>
    </source>
</evidence>
<accession>A0ACB8N6Y7</accession>
<keyword evidence="2" id="KW-1185">Reference proteome</keyword>
<evidence type="ECO:0000313" key="2">
    <source>
        <dbReference type="Proteomes" id="UP000829398"/>
    </source>
</evidence>
<protein>
    <submittedName>
        <fullName evidence="1">Lipase</fullName>
    </submittedName>
</protein>
<name>A0ACB8N6Y7_CITSI</name>
<proteinExistence type="predicted"/>
<reference evidence="2" key="1">
    <citation type="journal article" date="2023" name="Hortic. Res.">
        <title>A chromosome-level phased genome enabling allele-level studies in sweet orange: a case study on citrus Huanglongbing tolerance.</title>
        <authorList>
            <person name="Wu B."/>
            <person name="Yu Q."/>
            <person name="Deng Z."/>
            <person name="Duan Y."/>
            <person name="Luo F."/>
            <person name="Gmitter F. Jr."/>
        </authorList>
    </citation>
    <scope>NUCLEOTIDE SEQUENCE [LARGE SCALE GENOMIC DNA]</scope>
    <source>
        <strain evidence="2">cv. Valencia</strain>
    </source>
</reference>
<comment type="caution">
    <text evidence="1">The sequence shown here is derived from an EMBL/GenBank/DDBJ whole genome shotgun (WGS) entry which is preliminary data.</text>
</comment>
<gene>
    <name evidence="1" type="ORF">KPL71_004532</name>
</gene>
<organism evidence="1 2">
    <name type="scientific">Citrus sinensis</name>
    <name type="common">Sweet orange</name>
    <name type="synonym">Citrus aurantium var. sinensis</name>
    <dbReference type="NCBI Taxonomy" id="2711"/>
    <lineage>
        <taxon>Eukaryota</taxon>
        <taxon>Viridiplantae</taxon>
        <taxon>Streptophyta</taxon>
        <taxon>Embryophyta</taxon>
        <taxon>Tracheophyta</taxon>
        <taxon>Spermatophyta</taxon>
        <taxon>Magnoliopsida</taxon>
        <taxon>eudicotyledons</taxon>
        <taxon>Gunneridae</taxon>
        <taxon>Pentapetalae</taxon>
        <taxon>rosids</taxon>
        <taxon>malvids</taxon>
        <taxon>Sapindales</taxon>
        <taxon>Rutaceae</taxon>
        <taxon>Aurantioideae</taxon>
        <taxon>Citrus</taxon>
    </lineage>
</organism>